<gene>
    <name evidence="2" type="ORF">OKIOD_LOCUS9964</name>
</gene>
<reference evidence="2 3" key="1">
    <citation type="submission" date="2021-04" db="EMBL/GenBank/DDBJ databases">
        <authorList>
            <person name="Bliznina A."/>
        </authorList>
    </citation>
    <scope>NUCLEOTIDE SEQUENCE [LARGE SCALE GENOMIC DNA]</scope>
</reference>
<proteinExistence type="predicted"/>
<protein>
    <submittedName>
        <fullName evidence="2">Oidioi.mRNA.OKI2018_I69.chr1.g1199.t1.cds</fullName>
    </submittedName>
</protein>
<evidence type="ECO:0000313" key="3">
    <source>
        <dbReference type="Proteomes" id="UP001158576"/>
    </source>
</evidence>
<evidence type="ECO:0000313" key="2">
    <source>
        <dbReference type="EMBL" id="CAG5104327.1"/>
    </source>
</evidence>
<keyword evidence="1" id="KW-0732">Signal</keyword>
<keyword evidence="3" id="KW-1185">Reference proteome</keyword>
<feature type="signal peptide" evidence="1">
    <location>
        <begin position="1"/>
        <end position="18"/>
    </location>
</feature>
<organism evidence="2 3">
    <name type="scientific">Oikopleura dioica</name>
    <name type="common">Tunicate</name>
    <dbReference type="NCBI Taxonomy" id="34765"/>
    <lineage>
        <taxon>Eukaryota</taxon>
        <taxon>Metazoa</taxon>
        <taxon>Chordata</taxon>
        <taxon>Tunicata</taxon>
        <taxon>Appendicularia</taxon>
        <taxon>Copelata</taxon>
        <taxon>Oikopleuridae</taxon>
        <taxon>Oikopleura</taxon>
    </lineage>
</organism>
<name>A0ABN7SQS6_OIKDI</name>
<evidence type="ECO:0000256" key="1">
    <source>
        <dbReference type="SAM" id="SignalP"/>
    </source>
</evidence>
<sequence length="174" mass="20095">MRFLLFLGLLATISDAYSAAFRAKFLNTQKNLRNISRRGYRSRYRVAPRAAPAYYRIENKKPDVAAESELLFRVNVLITPGGKFYRARSTVAPEQLSTKTQTINLQRSSRVIPMSCRKTTQNSKTLICDRRTKKSRSKFSQEVVNPYRFKKYSFSAKRPVIISSTQKTPFIKLL</sequence>
<feature type="chain" id="PRO_5046098951" evidence="1">
    <location>
        <begin position="19"/>
        <end position="174"/>
    </location>
</feature>
<dbReference type="EMBL" id="OU015566">
    <property type="protein sequence ID" value="CAG5104327.1"/>
    <property type="molecule type" value="Genomic_DNA"/>
</dbReference>
<accession>A0ABN7SQS6</accession>
<dbReference type="Proteomes" id="UP001158576">
    <property type="component" value="Chromosome 1"/>
</dbReference>